<feature type="transmembrane region" description="Helical" evidence="6">
    <location>
        <begin position="225"/>
        <end position="244"/>
    </location>
</feature>
<comment type="subcellular location">
    <subcellularLocation>
        <location evidence="1">Cell membrane</location>
        <topology evidence="1">Multi-pass membrane protein</topology>
    </subcellularLocation>
</comment>
<evidence type="ECO:0000313" key="8">
    <source>
        <dbReference type="Proteomes" id="UP001560296"/>
    </source>
</evidence>
<evidence type="ECO:0000256" key="2">
    <source>
        <dbReference type="ARBA" id="ARBA00022475"/>
    </source>
</evidence>
<dbReference type="PANTHER" id="PTHR30250:SF11">
    <property type="entry name" value="O-ANTIGEN TRANSPORTER-RELATED"/>
    <property type="match status" value="1"/>
</dbReference>
<keyword evidence="2" id="KW-1003">Cell membrane</keyword>
<keyword evidence="3 6" id="KW-0812">Transmembrane</keyword>
<keyword evidence="8" id="KW-1185">Reference proteome</keyword>
<keyword evidence="5 6" id="KW-0472">Membrane</keyword>
<reference evidence="7 8" key="1">
    <citation type="submission" date="2024-07" db="EMBL/GenBank/DDBJ databases">
        <authorList>
            <person name="Li M."/>
        </authorList>
    </citation>
    <scope>NUCLEOTIDE SEQUENCE [LARGE SCALE GENOMIC DNA]</scope>
    <source>
        <strain evidence="7 8">25A3E</strain>
    </source>
</reference>
<feature type="transmembrane region" description="Helical" evidence="6">
    <location>
        <begin position="21"/>
        <end position="40"/>
    </location>
</feature>
<feature type="transmembrane region" description="Helical" evidence="6">
    <location>
        <begin position="300"/>
        <end position="323"/>
    </location>
</feature>
<keyword evidence="4 6" id="KW-1133">Transmembrane helix</keyword>
<protein>
    <submittedName>
        <fullName evidence="7">Lipopolysaccharide biosynthesis protein</fullName>
    </submittedName>
</protein>
<evidence type="ECO:0000256" key="3">
    <source>
        <dbReference type="ARBA" id="ARBA00022692"/>
    </source>
</evidence>
<feature type="transmembrane region" description="Helical" evidence="6">
    <location>
        <begin position="372"/>
        <end position="391"/>
    </location>
</feature>
<evidence type="ECO:0000256" key="6">
    <source>
        <dbReference type="SAM" id="Phobius"/>
    </source>
</evidence>
<organism evidence="7 8">
    <name type="scientific">Pseudomonas zhanjiangensis</name>
    <dbReference type="NCBI Taxonomy" id="3239015"/>
    <lineage>
        <taxon>Bacteria</taxon>
        <taxon>Pseudomonadati</taxon>
        <taxon>Pseudomonadota</taxon>
        <taxon>Gammaproteobacteria</taxon>
        <taxon>Pseudomonadales</taxon>
        <taxon>Pseudomonadaceae</taxon>
        <taxon>Pseudomonas</taxon>
    </lineage>
</organism>
<dbReference type="EMBL" id="JBFTEG010000005">
    <property type="protein sequence ID" value="MEX6502161.1"/>
    <property type="molecule type" value="Genomic_DNA"/>
</dbReference>
<feature type="transmembrane region" description="Helical" evidence="6">
    <location>
        <begin position="52"/>
        <end position="74"/>
    </location>
</feature>
<evidence type="ECO:0000256" key="5">
    <source>
        <dbReference type="ARBA" id="ARBA00023136"/>
    </source>
</evidence>
<dbReference type="InterPro" id="IPR050833">
    <property type="entry name" value="Poly_Biosynth_Transport"/>
</dbReference>
<feature type="transmembrane region" description="Helical" evidence="6">
    <location>
        <begin position="403"/>
        <end position="424"/>
    </location>
</feature>
<evidence type="ECO:0000256" key="4">
    <source>
        <dbReference type="ARBA" id="ARBA00022989"/>
    </source>
</evidence>
<feature type="transmembrane region" description="Helical" evidence="6">
    <location>
        <begin position="184"/>
        <end position="204"/>
    </location>
</feature>
<evidence type="ECO:0000256" key="1">
    <source>
        <dbReference type="ARBA" id="ARBA00004651"/>
    </source>
</evidence>
<evidence type="ECO:0000313" key="7">
    <source>
        <dbReference type="EMBL" id="MEX6502161.1"/>
    </source>
</evidence>
<accession>A0ABV3YS57</accession>
<feature type="transmembrane region" description="Helical" evidence="6">
    <location>
        <begin position="343"/>
        <end position="360"/>
    </location>
</feature>
<sequence>MDSNSLLFRAAVKIGHWRQRLWYVPVLASAMGLMMLRPLLMARLLDVQGFAQYSAGLLVSSSFCMLGCLGLQALLQREMPVQLVRRRELAAAMLLMQCLIVALVCASVGVLLSASGVHFAGMSHGLLALSVLHGLSQQVFLLATVESRSRGQPLHFAKQNFQRAGLVLLAGVAAARWFDAAAPVLLAETVFSLLISWRILWNAWQRLRMGLPALVRLAVRRLGRLSWSSALALLGVMVVGFSLINMDRWIAASLLPASDFAQYAFAWILLLIAQSTQSLINASVYPALARRFARDGQAASFRFATQIGSLLLLGGAVLAWPAWWLARAAVERWFPDYLVGADLLKIFLLVAILRVADFWSSHLIIIGQERRLLIINLLVAVLVGAVWLVFVEPWTPGWLSLNNLAALAVSFAAANYLAVFITAYSSGR</sequence>
<gene>
    <name evidence="7" type="ORF">AB5S05_08825</name>
</gene>
<dbReference type="Proteomes" id="UP001560296">
    <property type="component" value="Unassembled WGS sequence"/>
</dbReference>
<dbReference type="PANTHER" id="PTHR30250">
    <property type="entry name" value="PST FAMILY PREDICTED COLANIC ACID TRANSPORTER"/>
    <property type="match status" value="1"/>
</dbReference>
<comment type="caution">
    <text evidence="7">The sequence shown here is derived from an EMBL/GenBank/DDBJ whole genome shotgun (WGS) entry which is preliminary data.</text>
</comment>
<feature type="transmembrane region" description="Helical" evidence="6">
    <location>
        <begin position="264"/>
        <end position="288"/>
    </location>
</feature>
<dbReference type="RefSeq" id="WP_369287128.1">
    <property type="nucleotide sequence ID" value="NZ_JBFTEG010000005.1"/>
</dbReference>
<feature type="transmembrane region" description="Helical" evidence="6">
    <location>
        <begin position="94"/>
        <end position="114"/>
    </location>
</feature>
<proteinExistence type="predicted"/>
<name>A0ABV3YS57_9PSED</name>